<keyword evidence="1" id="KW-1185">Reference proteome</keyword>
<name>A0A915D0L3_9BILA</name>
<dbReference type="WBParaSite" id="jg14198">
    <property type="protein sequence ID" value="jg14198"/>
    <property type="gene ID" value="jg14198"/>
</dbReference>
<dbReference type="AlphaFoldDB" id="A0A915D0L3"/>
<evidence type="ECO:0000313" key="2">
    <source>
        <dbReference type="WBParaSite" id="jg14198"/>
    </source>
</evidence>
<reference evidence="2" key="1">
    <citation type="submission" date="2022-11" db="UniProtKB">
        <authorList>
            <consortium name="WormBaseParasite"/>
        </authorList>
    </citation>
    <scope>IDENTIFICATION</scope>
</reference>
<evidence type="ECO:0000313" key="1">
    <source>
        <dbReference type="Proteomes" id="UP000887574"/>
    </source>
</evidence>
<organism evidence="1 2">
    <name type="scientific">Ditylenchus dipsaci</name>
    <dbReference type="NCBI Taxonomy" id="166011"/>
    <lineage>
        <taxon>Eukaryota</taxon>
        <taxon>Metazoa</taxon>
        <taxon>Ecdysozoa</taxon>
        <taxon>Nematoda</taxon>
        <taxon>Chromadorea</taxon>
        <taxon>Rhabditida</taxon>
        <taxon>Tylenchina</taxon>
        <taxon>Tylenchomorpha</taxon>
        <taxon>Sphaerularioidea</taxon>
        <taxon>Anguinidae</taxon>
        <taxon>Anguininae</taxon>
        <taxon>Ditylenchus</taxon>
    </lineage>
</organism>
<proteinExistence type="predicted"/>
<accession>A0A915D0L3</accession>
<sequence>MSCSARIGIKDKVFSTSEMDQPKLSCSNTNLDVSKDQDHRRLEAARISFEQRECTELGHVLKFIEKDEFPTNHGLQKLVLSYADCCVMKDGVLTRDRKSRFPKKIVVCSAFNVVMPSI</sequence>
<dbReference type="Proteomes" id="UP000887574">
    <property type="component" value="Unplaced"/>
</dbReference>
<protein>
    <submittedName>
        <fullName evidence="2">Uncharacterized protein</fullName>
    </submittedName>
</protein>